<reference evidence="18" key="1">
    <citation type="submission" date="2025-08" db="UniProtKB">
        <authorList>
            <consortium name="RefSeq"/>
        </authorList>
    </citation>
    <scope>IDENTIFICATION</scope>
    <source>
        <tissue evidence="18">Gonads</tissue>
    </source>
</reference>
<dbReference type="PANTHER" id="PTHR43326">
    <property type="entry name" value="METHIONYL-TRNA SYNTHETASE"/>
    <property type="match status" value="1"/>
</dbReference>
<dbReference type="InterPro" id="IPR014758">
    <property type="entry name" value="Met-tRNA_synth"/>
</dbReference>
<dbReference type="GeneID" id="115884452"/>
<dbReference type="KEGG" id="soy:115884452"/>
<keyword evidence="4 14" id="KW-0547">Nucleotide-binding</keyword>
<dbReference type="FunFam" id="2.170.220.10:FF:000001">
    <property type="entry name" value="methionine--tRNA ligase, mitochondrial"/>
    <property type="match status" value="1"/>
</dbReference>
<evidence type="ECO:0000256" key="11">
    <source>
        <dbReference type="ARBA" id="ARBA00029831"/>
    </source>
</evidence>
<evidence type="ECO:0000313" key="18">
    <source>
        <dbReference type="RefSeq" id="XP_030758905.1"/>
    </source>
</evidence>
<dbReference type="EC" id="6.1.1.10" evidence="2"/>
<dbReference type="InterPro" id="IPR023457">
    <property type="entry name" value="Met-tRNA_synth_2"/>
</dbReference>
<dbReference type="FunCoup" id="A0A6J2Y7G0">
    <property type="interactions" value="1346"/>
</dbReference>
<keyword evidence="6 14" id="KW-0648">Protein biosynthesis</keyword>
<keyword evidence="17" id="KW-1185">Reference proteome</keyword>
<evidence type="ECO:0000256" key="10">
    <source>
        <dbReference type="ARBA" id="ARBA00026124"/>
    </source>
</evidence>
<dbReference type="GO" id="GO:0006431">
    <property type="term" value="P:methionyl-tRNA aminoacylation"/>
    <property type="evidence" value="ECO:0007669"/>
    <property type="project" value="InterPro"/>
</dbReference>
<comment type="catalytic activity">
    <reaction evidence="13">
        <text>tRNA(Met) + L-methionine + ATP = L-methionyl-tRNA(Met) + AMP + diphosphate</text>
        <dbReference type="Rhea" id="RHEA:13481"/>
        <dbReference type="Rhea" id="RHEA-COMP:9667"/>
        <dbReference type="Rhea" id="RHEA-COMP:9698"/>
        <dbReference type="ChEBI" id="CHEBI:30616"/>
        <dbReference type="ChEBI" id="CHEBI:33019"/>
        <dbReference type="ChEBI" id="CHEBI:57844"/>
        <dbReference type="ChEBI" id="CHEBI:78442"/>
        <dbReference type="ChEBI" id="CHEBI:78530"/>
        <dbReference type="ChEBI" id="CHEBI:456215"/>
        <dbReference type="EC" id="6.1.1.10"/>
    </reaction>
</comment>
<comment type="similarity">
    <text evidence="14">Belongs to the class-I aminoacyl-tRNA synthetase family.</text>
</comment>
<keyword evidence="5 14" id="KW-0067">ATP-binding</keyword>
<dbReference type="PRINTS" id="PR01041">
    <property type="entry name" value="TRNASYNTHMET"/>
</dbReference>
<dbReference type="FunFam" id="1.10.730.10:FF:000022">
    <property type="entry name" value="Methionyl-tRNA synthetase 2, mitochondrial"/>
    <property type="match status" value="1"/>
</dbReference>
<dbReference type="SUPFAM" id="SSF52374">
    <property type="entry name" value="Nucleotidylyl transferase"/>
    <property type="match status" value="1"/>
</dbReference>
<evidence type="ECO:0000256" key="4">
    <source>
        <dbReference type="ARBA" id="ARBA00022741"/>
    </source>
</evidence>
<evidence type="ECO:0000256" key="13">
    <source>
        <dbReference type="ARBA" id="ARBA00047364"/>
    </source>
</evidence>
<dbReference type="AlphaFoldDB" id="A0A6J2Y7G0"/>
<proteinExistence type="inferred from homology"/>
<evidence type="ECO:0000256" key="1">
    <source>
        <dbReference type="ARBA" id="ARBA00004305"/>
    </source>
</evidence>
<protein>
    <recommendedName>
        <fullName evidence="10">Methionine--tRNA ligase, mitochondrial</fullName>
        <ecNumber evidence="2">6.1.1.10</ecNumber>
    </recommendedName>
    <alternativeName>
        <fullName evidence="11">Methionyl-tRNA synthetase 2</fullName>
    </alternativeName>
    <alternativeName>
        <fullName evidence="12">Mitochondrial methionyl-tRNA synthetase</fullName>
    </alternativeName>
</protein>
<evidence type="ECO:0000256" key="5">
    <source>
        <dbReference type="ARBA" id="ARBA00022840"/>
    </source>
</evidence>
<evidence type="ECO:0000256" key="8">
    <source>
        <dbReference type="ARBA" id="ARBA00023128"/>
    </source>
</evidence>
<dbReference type="Gene3D" id="3.40.50.620">
    <property type="entry name" value="HUPs"/>
    <property type="match status" value="1"/>
</dbReference>
<dbReference type="Proteomes" id="UP000504635">
    <property type="component" value="Unplaced"/>
</dbReference>
<dbReference type="GO" id="GO:0005524">
    <property type="term" value="F:ATP binding"/>
    <property type="evidence" value="ECO:0007669"/>
    <property type="project" value="UniProtKB-KW"/>
</dbReference>
<organism evidence="17 18">
    <name type="scientific">Sitophilus oryzae</name>
    <name type="common">Rice weevil</name>
    <name type="synonym">Curculio oryzae</name>
    <dbReference type="NCBI Taxonomy" id="7048"/>
    <lineage>
        <taxon>Eukaryota</taxon>
        <taxon>Metazoa</taxon>
        <taxon>Ecdysozoa</taxon>
        <taxon>Arthropoda</taxon>
        <taxon>Hexapoda</taxon>
        <taxon>Insecta</taxon>
        <taxon>Pterygota</taxon>
        <taxon>Neoptera</taxon>
        <taxon>Endopterygota</taxon>
        <taxon>Coleoptera</taxon>
        <taxon>Polyphaga</taxon>
        <taxon>Cucujiformia</taxon>
        <taxon>Curculionidae</taxon>
        <taxon>Dryophthorinae</taxon>
        <taxon>Sitophilus</taxon>
    </lineage>
</organism>
<dbReference type="Gene3D" id="1.10.730.10">
    <property type="entry name" value="Isoleucyl-tRNA Synthetase, Domain 1"/>
    <property type="match status" value="1"/>
</dbReference>
<keyword evidence="3 14" id="KW-0436">Ligase</keyword>
<keyword evidence="7" id="KW-0809">Transit peptide</keyword>
<evidence type="ECO:0000256" key="2">
    <source>
        <dbReference type="ARBA" id="ARBA00012838"/>
    </source>
</evidence>
<dbReference type="NCBIfam" id="TIGR00398">
    <property type="entry name" value="metG"/>
    <property type="match status" value="1"/>
</dbReference>
<evidence type="ECO:0000259" key="16">
    <source>
        <dbReference type="Pfam" id="PF19303"/>
    </source>
</evidence>
<dbReference type="GO" id="GO:0005759">
    <property type="term" value="C:mitochondrial matrix"/>
    <property type="evidence" value="ECO:0007669"/>
    <property type="project" value="UniProtKB-SubCell"/>
</dbReference>
<dbReference type="RefSeq" id="XP_030758905.1">
    <property type="nucleotide sequence ID" value="XM_030903045.1"/>
</dbReference>
<dbReference type="CTD" id="41733"/>
<evidence type="ECO:0000256" key="6">
    <source>
        <dbReference type="ARBA" id="ARBA00022917"/>
    </source>
</evidence>
<evidence type="ECO:0000256" key="14">
    <source>
        <dbReference type="RuleBase" id="RU363039"/>
    </source>
</evidence>
<dbReference type="InterPro" id="IPR033911">
    <property type="entry name" value="MetRS_core"/>
</dbReference>
<dbReference type="SUPFAM" id="SSF47323">
    <property type="entry name" value="Anticodon-binding domain of a subclass of class I aminoacyl-tRNA synthetases"/>
    <property type="match status" value="1"/>
</dbReference>
<evidence type="ECO:0000259" key="15">
    <source>
        <dbReference type="Pfam" id="PF09334"/>
    </source>
</evidence>
<evidence type="ECO:0000256" key="12">
    <source>
        <dbReference type="ARBA" id="ARBA00030331"/>
    </source>
</evidence>
<evidence type="ECO:0000256" key="7">
    <source>
        <dbReference type="ARBA" id="ARBA00022946"/>
    </source>
</evidence>
<keyword evidence="9 14" id="KW-0030">Aminoacyl-tRNA synthetase</keyword>
<accession>A0A6J2Y7G0</accession>
<gene>
    <name evidence="18" type="primary">LOC115884452</name>
</gene>
<sequence length="558" mass="63731">MCLKTVNLIRKFSSKASVSYFTTPIYYVNAKPHIGHLYSSLIADAAQRWQQIYHKGAKIKFSTGTDEHGTKIQQAAKSHNTSLSGYCEGISSQYRHLADQFTIQYTDFIRTSEEKHKKTVQQFWNCLATKGHIYKSTYQGWYCISDETFLSDSQLDKVVRNGVETLVSAESGHPVEWSEEQNYIFKLSSFKDDLVYWLTRNENAVQPKKFYKILLNLIHTDGALSDISVSRPSSRVHWGIPVPGDDTQTIYVWLDALVNYLTVAGYSQVPDTEFQQCWPPYVQVIGKDILKFHGVYWPAFLIAAGLEPFHTLLCHSHWTVDGEKMSKSKGNVIDPLERSQLYSTDGLRYFLLREGVSHSDGNYSDTKVIRILNSELADTLGNLLSRCCGKALNPSQTYPSINTEVLEKISSLEVTKKLLDNLNNLPDLCEQHYNEFNFYKATDAVIATLHSCNLFFETLKPWELKKRPESSEELSVVLHLAMESLRISGIILQPLIPNISHVLLNKLGVPREERYFENCREFSWTDSGFRGRSLGEDKNALFKRLVTEETKKVKISKV</sequence>
<dbReference type="InterPro" id="IPR009080">
    <property type="entry name" value="tRNAsynth_Ia_anticodon-bd"/>
</dbReference>
<dbReference type="InterPro" id="IPR041872">
    <property type="entry name" value="Anticodon_Met"/>
</dbReference>
<comment type="subcellular location">
    <subcellularLocation>
        <location evidence="1">Mitochondrion matrix</location>
    </subcellularLocation>
</comment>
<feature type="domain" description="Methionyl/Leucyl tRNA synthetase" evidence="15">
    <location>
        <begin position="20"/>
        <end position="387"/>
    </location>
</feature>
<keyword evidence="8" id="KW-0496">Mitochondrion</keyword>
<dbReference type="InParanoid" id="A0A6J2Y7G0"/>
<dbReference type="InterPro" id="IPR015413">
    <property type="entry name" value="Methionyl/Leucyl_tRNA_Synth"/>
</dbReference>
<evidence type="ECO:0000256" key="9">
    <source>
        <dbReference type="ARBA" id="ARBA00023146"/>
    </source>
</evidence>
<name>A0A6J2Y7G0_SITOR</name>
<dbReference type="CDD" id="cd00814">
    <property type="entry name" value="MetRS_core"/>
    <property type="match status" value="1"/>
</dbReference>
<dbReference type="InterPro" id="IPR014729">
    <property type="entry name" value="Rossmann-like_a/b/a_fold"/>
</dbReference>
<evidence type="ECO:0000256" key="3">
    <source>
        <dbReference type="ARBA" id="ARBA00022598"/>
    </source>
</evidence>
<dbReference type="Pfam" id="PF19303">
    <property type="entry name" value="Anticodon_3"/>
    <property type="match status" value="1"/>
</dbReference>
<evidence type="ECO:0000313" key="17">
    <source>
        <dbReference type="Proteomes" id="UP000504635"/>
    </source>
</evidence>
<feature type="domain" description="Methionyl-tRNA synthetase anticodon-binding" evidence="16">
    <location>
        <begin position="414"/>
        <end position="516"/>
    </location>
</feature>
<dbReference type="GO" id="GO:0004825">
    <property type="term" value="F:methionine-tRNA ligase activity"/>
    <property type="evidence" value="ECO:0007669"/>
    <property type="project" value="UniProtKB-EC"/>
</dbReference>
<dbReference type="PANTHER" id="PTHR43326:SF1">
    <property type="entry name" value="METHIONINE--TRNA LIGASE, MITOCHONDRIAL"/>
    <property type="match status" value="1"/>
</dbReference>
<dbReference type="OrthoDB" id="24670at2759"/>
<dbReference type="Pfam" id="PF09334">
    <property type="entry name" value="tRNA-synt_1g"/>
    <property type="match status" value="1"/>
</dbReference>
<dbReference type="Gene3D" id="2.170.220.10">
    <property type="match status" value="1"/>
</dbReference>